<dbReference type="PANTHER" id="PTHR43244:SF1">
    <property type="entry name" value="5,10-METHYLENETETRAHYDROMETHANOPTERIN REDUCTASE"/>
    <property type="match status" value="1"/>
</dbReference>
<accession>A0A6J6CFA0</accession>
<gene>
    <name evidence="3" type="ORF">UFOPK1493_00986</name>
</gene>
<dbReference type="Gene3D" id="3.20.20.30">
    <property type="entry name" value="Luciferase-like domain"/>
    <property type="match status" value="1"/>
</dbReference>
<dbReference type="Pfam" id="PF00296">
    <property type="entry name" value="Bac_luciferase"/>
    <property type="match status" value="1"/>
</dbReference>
<dbReference type="InterPro" id="IPR011251">
    <property type="entry name" value="Luciferase-like_dom"/>
</dbReference>
<dbReference type="InterPro" id="IPR036661">
    <property type="entry name" value="Luciferase-like_sf"/>
</dbReference>
<protein>
    <submittedName>
        <fullName evidence="3">Unannotated protein</fullName>
    </submittedName>
</protein>
<evidence type="ECO:0000256" key="1">
    <source>
        <dbReference type="ARBA" id="ARBA00023002"/>
    </source>
</evidence>
<dbReference type="AlphaFoldDB" id="A0A6J6CFA0"/>
<evidence type="ECO:0000259" key="2">
    <source>
        <dbReference type="Pfam" id="PF00296"/>
    </source>
</evidence>
<sequence length="309" mass="32717">MATPDHVALAEELGYRRAWLYDSPALYPDVWMILAECARRTSTIGLGPGVAIPSLRHPMATASAIGTLVALAPGRVNVAIGSGFTGRYTLGQKPLRWSFVREYVLAVQGLLAGDTVVWEGGAMRMLHPDGFGAPRPIRVPFLLGTGGPKGEAVARELADGVFATSPTQGFDRCSVLTFGTVLDDGEDPGSERSLAAAGHAGALAYHALHLRGAAASLPGGDAWVAALEEFPEAERHLALHEGHLIEANARDRLVVTGEVLSMFGYARTAAAWRDRLAQQSAAGATEIAYQPAGPDIPGELRRFMEMARG</sequence>
<keyword evidence="1" id="KW-0560">Oxidoreductase</keyword>
<dbReference type="PANTHER" id="PTHR43244">
    <property type="match status" value="1"/>
</dbReference>
<organism evidence="3">
    <name type="scientific">freshwater metagenome</name>
    <dbReference type="NCBI Taxonomy" id="449393"/>
    <lineage>
        <taxon>unclassified sequences</taxon>
        <taxon>metagenomes</taxon>
        <taxon>ecological metagenomes</taxon>
    </lineage>
</organism>
<evidence type="ECO:0000313" key="3">
    <source>
        <dbReference type="EMBL" id="CAB4550101.1"/>
    </source>
</evidence>
<reference evidence="3" key="1">
    <citation type="submission" date="2020-05" db="EMBL/GenBank/DDBJ databases">
        <authorList>
            <person name="Chiriac C."/>
            <person name="Salcher M."/>
            <person name="Ghai R."/>
            <person name="Kavagutti S V."/>
        </authorList>
    </citation>
    <scope>NUCLEOTIDE SEQUENCE</scope>
</reference>
<feature type="domain" description="Luciferase-like" evidence="2">
    <location>
        <begin position="5"/>
        <end position="165"/>
    </location>
</feature>
<dbReference type="EMBL" id="CAEZSR010000025">
    <property type="protein sequence ID" value="CAB4550101.1"/>
    <property type="molecule type" value="Genomic_DNA"/>
</dbReference>
<dbReference type="InterPro" id="IPR050564">
    <property type="entry name" value="F420-G6PD/mer"/>
</dbReference>
<proteinExistence type="predicted"/>
<name>A0A6J6CFA0_9ZZZZ</name>
<dbReference type="SUPFAM" id="SSF51679">
    <property type="entry name" value="Bacterial luciferase-like"/>
    <property type="match status" value="1"/>
</dbReference>
<dbReference type="GO" id="GO:0016705">
    <property type="term" value="F:oxidoreductase activity, acting on paired donors, with incorporation or reduction of molecular oxygen"/>
    <property type="evidence" value="ECO:0007669"/>
    <property type="project" value="InterPro"/>
</dbReference>